<feature type="region of interest" description="Disordered" evidence="1">
    <location>
        <begin position="114"/>
        <end position="214"/>
    </location>
</feature>
<evidence type="ECO:0000256" key="2">
    <source>
        <dbReference type="SAM" id="SignalP"/>
    </source>
</evidence>
<feature type="compositionally biased region" description="Basic and acidic residues" evidence="1">
    <location>
        <begin position="248"/>
        <end position="259"/>
    </location>
</feature>
<evidence type="ECO:0000313" key="3">
    <source>
        <dbReference type="EMBL" id="EEP81304.1"/>
    </source>
</evidence>
<dbReference type="RefSeq" id="XP_002583202.1">
    <property type="nucleotide sequence ID" value="XM_002583156.1"/>
</dbReference>
<accession>C4JWZ6</accession>
<sequence>MLFRSVLLLTGAVAVSHALEFGAASHQQNGMSGLMRRSTQCKDVAEPNCQNSCGPEYKSCVHAHMCFNPSKGETCCQNGTFCPPGTYCAEGGCCPNNMTLEECRAIKTLTLARPTRSTEETTTSTTTTTSTSTTVVTTWVEPEPTEKPTEEPTEEPTEMPTREPTEEPTTRSPPLMTNPTSASGTGSYPSTTPGTNATITMPEPPPHQTDSGAGRIEGAATALGLGLVAYVMCQPSKQSKPPSLPRQRARERAQPKALEDAFEPQTAEELVHQATKPQAIELP</sequence>
<evidence type="ECO:0000313" key="4">
    <source>
        <dbReference type="Proteomes" id="UP000002058"/>
    </source>
</evidence>
<proteinExistence type="predicted"/>
<dbReference type="eggNOG" id="ENOG502RZBP">
    <property type="taxonomic scope" value="Eukaryota"/>
</dbReference>
<feature type="compositionally biased region" description="Low complexity" evidence="1">
    <location>
        <begin position="170"/>
        <end position="195"/>
    </location>
</feature>
<dbReference type="AlphaFoldDB" id="C4JWZ6"/>
<reference evidence="4" key="1">
    <citation type="journal article" date="2009" name="Genome Res.">
        <title>Comparative genomic analyses of the human fungal pathogens Coccidioides and their relatives.</title>
        <authorList>
            <person name="Sharpton T.J."/>
            <person name="Stajich J.E."/>
            <person name="Rounsley S.D."/>
            <person name="Gardner M.J."/>
            <person name="Wortman J.R."/>
            <person name="Jordar V.S."/>
            <person name="Maiti R."/>
            <person name="Kodira C.D."/>
            <person name="Neafsey D.E."/>
            <person name="Zeng Q."/>
            <person name="Hung C.-Y."/>
            <person name="McMahan C."/>
            <person name="Muszewska A."/>
            <person name="Grynberg M."/>
            <person name="Mandel M.A."/>
            <person name="Kellner E.M."/>
            <person name="Barker B.M."/>
            <person name="Galgiani J.N."/>
            <person name="Orbach M.J."/>
            <person name="Kirkland T.N."/>
            <person name="Cole G.T."/>
            <person name="Henn M.R."/>
            <person name="Birren B.W."/>
            <person name="Taylor J.W."/>
        </authorList>
    </citation>
    <scope>NUCLEOTIDE SEQUENCE [LARGE SCALE GENOMIC DNA]</scope>
    <source>
        <strain evidence="4">UAMH 1704</strain>
    </source>
</reference>
<keyword evidence="2" id="KW-0732">Signal</keyword>
<keyword evidence="4" id="KW-1185">Reference proteome</keyword>
<dbReference type="KEGG" id="ure:UREG_06169"/>
<dbReference type="VEuPathDB" id="FungiDB:UREG_06169"/>
<evidence type="ECO:0000256" key="1">
    <source>
        <dbReference type="SAM" id="MobiDB-lite"/>
    </source>
</evidence>
<dbReference type="InParanoid" id="C4JWZ6"/>
<feature type="compositionally biased region" description="Low complexity" evidence="1">
    <location>
        <begin position="120"/>
        <end position="142"/>
    </location>
</feature>
<feature type="region of interest" description="Disordered" evidence="1">
    <location>
        <begin position="234"/>
        <end position="283"/>
    </location>
</feature>
<organism evidence="3 4">
    <name type="scientific">Uncinocarpus reesii (strain UAMH 1704)</name>
    <dbReference type="NCBI Taxonomy" id="336963"/>
    <lineage>
        <taxon>Eukaryota</taxon>
        <taxon>Fungi</taxon>
        <taxon>Dikarya</taxon>
        <taxon>Ascomycota</taxon>
        <taxon>Pezizomycotina</taxon>
        <taxon>Eurotiomycetes</taxon>
        <taxon>Eurotiomycetidae</taxon>
        <taxon>Onygenales</taxon>
        <taxon>Onygenaceae</taxon>
        <taxon>Uncinocarpus</taxon>
    </lineage>
</organism>
<protein>
    <submittedName>
        <fullName evidence="3">Uncharacterized protein</fullName>
    </submittedName>
</protein>
<dbReference type="OrthoDB" id="5409186at2759"/>
<feature type="compositionally biased region" description="Basic and acidic residues" evidence="1">
    <location>
        <begin position="160"/>
        <end position="169"/>
    </location>
</feature>
<name>C4JWZ6_UNCRE</name>
<dbReference type="GeneID" id="8441846"/>
<dbReference type="Proteomes" id="UP000002058">
    <property type="component" value="Unassembled WGS sequence"/>
</dbReference>
<dbReference type="EMBL" id="CH476618">
    <property type="protein sequence ID" value="EEP81304.1"/>
    <property type="molecule type" value="Genomic_DNA"/>
</dbReference>
<feature type="chain" id="PRO_5002938107" evidence="2">
    <location>
        <begin position="19"/>
        <end position="283"/>
    </location>
</feature>
<feature type="signal peptide" evidence="2">
    <location>
        <begin position="1"/>
        <end position="18"/>
    </location>
</feature>
<gene>
    <name evidence="3" type="ORF">UREG_06169</name>
</gene>
<dbReference type="HOGENOM" id="CLU_085827_0_0_1"/>